<dbReference type="InterPro" id="IPR002067">
    <property type="entry name" value="MCP"/>
</dbReference>
<dbReference type="InterPro" id="IPR018108">
    <property type="entry name" value="MCP_transmembrane"/>
</dbReference>
<dbReference type="GO" id="GO:0005313">
    <property type="term" value="F:L-glutamate transmembrane transporter activity"/>
    <property type="evidence" value="ECO:0007669"/>
    <property type="project" value="TreeGrafter"/>
</dbReference>
<dbReference type="PANTHER" id="PTHR45678">
    <property type="entry name" value="MITOCHONDRIAL 2-OXODICARBOXYLATE CARRIER 1-RELATED"/>
    <property type="match status" value="1"/>
</dbReference>
<dbReference type="SUPFAM" id="SSF103506">
    <property type="entry name" value="Mitochondrial carrier"/>
    <property type="match status" value="1"/>
</dbReference>
<dbReference type="GO" id="GO:0005743">
    <property type="term" value="C:mitochondrial inner membrane"/>
    <property type="evidence" value="ECO:0007669"/>
    <property type="project" value="UniProtKB-SubCell"/>
</dbReference>
<evidence type="ECO:0000256" key="17">
    <source>
        <dbReference type="PROSITE-ProRule" id="PRU00282"/>
    </source>
</evidence>
<dbReference type="GO" id="GO:0042981">
    <property type="term" value="P:regulation of apoptotic process"/>
    <property type="evidence" value="ECO:0007669"/>
    <property type="project" value="InterPro"/>
</dbReference>
<evidence type="ECO:0000313" key="19">
    <source>
        <dbReference type="EMBL" id="CAH3104316.1"/>
    </source>
</evidence>
<accession>A0AAU9W7W2</accession>
<evidence type="ECO:0000256" key="3">
    <source>
        <dbReference type="ARBA" id="ARBA00022448"/>
    </source>
</evidence>
<dbReference type="Proteomes" id="UP001159428">
    <property type="component" value="Unassembled WGS sequence"/>
</dbReference>
<feature type="repeat" description="Solcar" evidence="17">
    <location>
        <begin position="248"/>
        <end position="337"/>
    </location>
</feature>
<evidence type="ECO:0000256" key="2">
    <source>
        <dbReference type="ARBA" id="ARBA00006375"/>
    </source>
</evidence>
<dbReference type="PRINTS" id="PR00926">
    <property type="entry name" value="MITOCARRIER"/>
</dbReference>
<dbReference type="GO" id="GO:0015183">
    <property type="term" value="F:L-aspartate transmembrane transporter activity"/>
    <property type="evidence" value="ECO:0007669"/>
    <property type="project" value="TreeGrafter"/>
</dbReference>
<feature type="repeat" description="Solcar" evidence="17">
    <location>
        <begin position="345"/>
        <end position="459"/>
    </location>
</feature>
<dbReference type="InterPro" id="IPR036834">
    <property type="entry name" value="Bcl-2-like_sf"/>
</dbReference>
<evidence type="ECO:0000256" key="9">
    <source>
        <dbReference type="ARBA" id="ARBA00022989"/>
    </source>
</evidence>
<feature type="repeat" description="Solcar" evidence="17">
    <location>
        <begin position="470"/>
        <end position="558"/>
    </location>
</feature>
<gene>
    <name evidence="19" type="ORF">PMEA_00034652</name>
</gene>
<keyword evidence="8" id="KW-0769">Symport</keyword>
<evidence type="ECO:0000256" key="4">
    <source>
        <dbReference type="ARBA" id="ARBA00022553"/>
    </source>
</evidence>
<comment type="function">
    <text evidence="13">Responsible for the transport of glutamate from the cytosol into the mitochondrial matrix with the concomitant import of a proton (symport system).</text>
</comment>
<dbReference type="GO" id="GO:0043490">
    <property type="term" value="P:malate-aspartate shuttle"/>
    <property type="evidence" value="ECO:0007669"/>
    <property type="project" value="TreeGrafter"/>
</dbReference>
<dbReference type="PROSITE" id="PS50920">
    <property type="entry name" value="SOLCAR"/>
    <property type="match status" value="3"/>
</dbReference>
<keyword evidence="5 17" id="KW-0812">Transmembrane</keyword>
<keyword evidence="10" id="KW-0496">Mitochondrion</keyword>
<dbReference type="EMBL" id="CALNXJ010000009">
    <property type="protein sequence ID" value="CAH3104316.1"/>
    <property type="molecule type" value="Genomic_DNA"/>
</dbReference>
<evidence type="ECO:0000313" key="20">
    <source>
        <dbReference type="Proteomes" id="UP001159428"/>
    </source>
</evidence>
<evidence type="ECO:0000256" key="14">
    <source>
        <dbReference type="ARBA" id="ARBA00069241"/>
    </source>
</evidence>
<keyword evidence="6" id="KW-0677">Repeat</keyword>
<name>A0AAU9W7W2_9CNID</name>
<evidence type="ECO:0000256" key="6">
    <source>
        <dbReference type="ARBA" id="ARBA00022737"/>
    </source>
</evidence>
<dbReference type="PANTHER" id="PTHR45678:SF5">
    <property type="entry name" value="AT03939P-RELATED"/>
    <property type="match status" value="1"/>
</dbReference>
<evidence type="ECO:0000256" key="11">
    <source>
        <dbReference type="ARBA" id="ARBA00023136"/>
    </source>
</evidence>
<protein>
    <recommendedName>
        <fullName evidence="14">Mitochondrial glutamate carrier 2</fullName>
    </recommendedName>
    <alternativeName>
        <fullName evidence="16">Glutamate/H(+) symporter 2</fullName>
    </alternativeName>
    <alternativeName>
        <fullName evidence="15">Solute carrier family 25 member 18</fullName>
    </alternativeName>
</protein>
<evidence type="ECO:0000256" key="12">
    <source>
        <dbReference type="ARBA" id="ARBA00048437"/>
    </source>
</evidence>
<keyword evidence="20" id="KW-1185">Reference proteome</keyword>
<sequence length="568" mass="62150">MAEGMPYSDLKPQRAPVESYEESLEDIEKQACLLFEEFLRLPHSASIKLMVKNSSKEAADSPIMLEKKGHENYKQSRVPCECDEADEDDLVTDSKLVAQSSSNGVLPQHEPVSTQNPELANLARQMQQAGDALYQQYGDRVDGVQTHLVSYVLDNAADLTYDRFSKEIDNMIGRDRNWTNLIFAYYVGKRVCLMTSDACGAVKGYFEQYLGRSYRRPMQEAGGIVSSRETNLGDVVTHGEMTAPKMHFFFLAKLINGAIAGVVGVACTFPLDLCKTRLQDQRHLGAQKHYKNLADCLWKVARAEGVRGLYKGIGVNLLLINPEKALKLAVNDQLRQMYGGRRHTLPLSKEMIAGGAAGFCQVVITTPMEMLKIQLQLAGSQATAPRIANSTTTVAAASSNVRTFGTNSGTAPQSALRIAHDLMRSKGISGIYRGLGATLLRDVPFSCIYFPLFAYLRLEFQGDGTHNHAPGPLQSLMAGCTAAMIGSAAVTPLDVIKTRLQVIRTGGEAAYNSLWDCVQKTYVNEGIGAFYKGVVPRIIVIAPLFGIAQMVYFLGVAEKILGLEAGEI</sequence>
<keyword evidence="9" id="KW-1133">Transmembrane helix</keyword>
<evidence type="ECO:0000256" key="8">
    <source>
        <dbReference type="ARBA" id="ARBA00022847"/>
    </source>
</evidence>
<comment type="subcellular location">
    <subcellularLocation>
        <location evidence="1">Mitochondrion inner membrane</location>
        <topology evidence="1">Multi-pass membrane protein</topology>
    </subcellularLocation>
</comment>
<keyword evidence="11 17" id="KW-0472">Membrane</keyword>
<dbReference type="AlphaFoldDB" id="A0AAU9W7W2"/>
<dbReference type="FunFam" id="1.50.40.10:FF:000026">
    <property type="entry name" value="Putative mitochondrial glutamate carrier 2"/>
    <property type="match status" value="1"/>
</dbReference>
<evidence type="ECO:0000256" key="5">
    <source>
        <dbReference type="ARBA" id="ARBA00022692"/>
    </source>
</evidence>
<comment type="similarity">
    <text evidence="2 18">Belongs to the mitochondrial carrier (TC 2.A.29) family.</text>
</comment>
<evidence type="ECO:0000256" key="16">
    <source>
        <dbReference type="ARBA" id="ARBA00081096"/>
    </source>
</evidence>
<keyword evidence="7" id="KW-0999">Mitochondrion inner membrane</keyword>
<comment type="caution">
    <text evidence="19">The sequence shown here is derived from an EMBL/GenBank/DDBJ whole genome shotgun (WGS) entry which is preliminary data.</text>
</comment>
<evidence type="ECO:0000256" key="13">
    <source>
        <dbReference type="ARBA" id="ARBA00057953"/>
    </source>
</evidence>
<evidence type="ECO:0000256" key="15">
    <source>
        <dbReference type="ARBA" id="ARBA00076502"/>
    </source>
</evidence>
<keyword evidence="3 18" id="KW-0813">Transport</keyword>
<dbReference type="Pfam" id="PF00153">
    <property type="entry name" value="Mito_carr"/>
    <property type="match status" value="3"/>
</dbReference>
<dbReference type="InterPro" id="IPR051028">
    <property type="entry name" value="Mito_Solute_Carrier"/>
</dbReference>
<evidence type="ECO:0000256" key="1">
    <source>
        <dbReference type="ARBA" id="ARBA00004448"/>
    </source>
</evidence>
<dbReference type="InterPro" id="IPR023395">
    <property type="entry name" value="MCP_dom_sf"/>
</dbReference>
<organism evidence="19 20">
    <name type="scientific">Pocillopora meandrina</name>
    <dbReference type="NCBI Taxonomy" id="46732"/>
    <lineage>
        <taxon>Eukaryota</taxon>
        <taxon>Metazoa</taxon>
        <taxon>Cnidaria</taxon>
        <taxon>Anthozoa</taxon>
        <taxon>Hexacorallia</taxon>
        <taxon>Scleractinia</taxon>
        <taxon>Astrocoeniina</taxon>
        <taxon>Pocilloporidae</taxon>
        <taxon>Pocillopora</taxon>
    </lineage>
</organism>
<keyword evidence="4" id="KW-0597">Phosphoprotein</keyword>
<dbReference type="Gene3D" id="1.50.40.10">
    <property type="entry name" value="Mitochondrial carrier domain"/>
    <property type="match status" value="1"/>
</dbReference>
<dbReference type="GO" id="GO:0015293">
    <property type="term" value="F:symporter activity"/>
    <property type="evidence" value="ECO:0007669"/>
    <property type="project" value="UniProtKB-KW"/>
</dbReference>
<proteinExistence type="inferred from homology"/>
<evidence type="ECO:0000256" key="18">
    <source>
        <dbReference type="RuleBase" id="RU000488"/>
    </source>
</evidence>
<evidence type="ECO:0000256" key="7">
    <source>
        <dbReference type="ARBA" id="ARBA00022792"/>
    </source>
</evidence>
<reference evidence="19 20" key="1">
    <citation type="submission" date="2022-05" db="EMBL/GenBank/DDBJ databases">
        <authorList>
            <consortium name="Genoscope - CEA"/>
            <person name="William W."/>
        </authorList>
    </citation>
    <scope>NUCLEOTIDE SEQUENCE [LARGE SCALE GENOMIC DNA]</scope>
</reference>
<evidence type="ECO:0000256" key="10">
    <source>
        <dbReference type="ARBA" id="ARBA00023128"/>
    </source>
</evidence>
<dbReference type="Gene3D" id="1.10.437.10">
    <property type="entry name" value="Blc2-like"/>
    <property type="match status" value="1"/>
</dbReference>
<comment type="catalytic activity">
    <reaction evidence="12">
        <text>L-glutamate(in) + H(+)(in) = L-glutamate(out) + H(+)(out)</text>
        <dbReference type="Rhea" id="RHEA:70955"/>
        <dbReference type="ChEBI" id="CHEBI:15378"/>
        <dbReference type="ChEBI" id="CHEBI:29985"/>
    </reaction>
</comment>